<protein>
    <submittedName>
        <fullName evidence="1">Uncharacterized protein</fullName>
    </submittedName>
</protein>
<evidence type="ECO:0000313" key="1">
    <source>
        <dbReference type="EMBL" id="VFU37760.1"/>
    </source>
</evidence>
<accession>A0A6N2LB02</accession>
<reference evidence="1" key="1">
    <citation type="submission" date="2019-03" db="EMBL/GenBank/DDBJ databases">
        <authorList>
            <person name="Mank J."/>
            <person name="Almeida P."/>
        </authorList>
    </citation>
    <scope>NUCLEOTIDE SEQUENCE</scope>
    <source>
        <strain evidence="1">78183</strain>
    </source>
</reference>
<sequence length="76" mass="8174">MDCDSCDATSHLQLSFTPEMVRINPAKPSHLQISSHSISNLLSSDPPELVCINNFSSPGVFPSVPAQSSIRPAPLR</sequence>
<organism evidence="1">
    <name type="scientific">Salix viminalis</name>
    <name type="common">Common osier</name>
    <name type="synonym">Basket willow</name>
    <dbReference type="NCBI Taxonomy" id="40686"/>
    <lineage>
        <taxon>Eukaryota</taxon>
        <taxon>Viridiplantae</taxon>
        <taxon>Streptophyta</taxon>
        <taxon>Embryophyta</taxon>
        <taxon>Tracheophyta</taxon>
        <taxon>Spermatophyta</taxon>
        <taxon>Magnoliopsida</taxon>
        <taxon>eudicotyledons</taxon>
        <taxon>Gunneridae</taxon>
        <taxon>Pentapetalae</taxon>
        <taxon>rosids</taxon>
        <taxon>fabids</taxon>
        <taxon>Malpighiales</taxon>
        <taxon>Salicaceae</taxon>
        <taxon>Saliceae</taxon>
        <taxon>Salix</taxon>
    </lineage>
</organism>
<dbReference type="EMBL" id="CAADRP010001335">
    <property type="protein sequence ID" value="VFU37760.1"/>
    <property type="molecule type" value="Genomic_DNA"/>
</dbReference>
<name>A0A6N2LB02_SALVM</name>
<gene>
    <name evidence="1" type="ORF">SVIM_LOCUS202005</name>
</gene>
<dbReference type="AlphaFoldDB" id="A0A6N2LB02"/>
<proteinExistence type="predicted"/>